<comment type="similarity">
    <text evidence="2">Belongs to the class-I pyridoxal-phosphate-dependent aminotransferase family.</text>
</comment>
<keyword evidence="4 7" id="KW-0808">Transferase</keyword>
<dbReference type="EMBL" id="VBSN01000028">
    <property type="protein sequence ID" value="KAA6439954.1"/>
    <property type="molecule type" value="Genomic_DNA"/>
</dbReference>
<proteinExistence type="inferred from homology"/>
<dbReference type="GO" id="GO:0016212">
    <property type="term" value="F:kynurenine-oxoglutarate transaminase activity"/>
    <property type="evidence" value="ECO:0007669"/>
    <property type="project" value="TreeGrafter"/>
</dbReference>
<dbReference type="OrthoDB" id="9802328at2"/>
<dbReference type="NCBIfam" id="NF006569">
    <property type="entry name" value="PRK09082.1"/>
    <property type="match status" value="1"/>
</dbReference>
<organism evidence="7 8">
    <name type="scientific">Dyadobacter flavalbus</name>
    <dbReference type="NCBI Taxonomy" id="2579942"/>
    <lineage>
        <taxon>Bacteria</taxon>
        <taxon>Pseudomonadati</taxon>
        <taxon>Bacteroidota</taxon>
        <taxon>Cytophagia</taxon>
        <taxon>Cytophagales</taxon>
        <taxon>Spirosomataceae</taxon>
        <taxon>Dyadobacter</taxon>
    </lineage>
</organism>
<dbReference type="PANTHER" id="PTHR43807:SF20">
    <property type="entry name" value="FI04487P"/>
    <property type="match status" value="1"/>
</dbReference>
<dbReference type="PANTHER" id="PTHR43807">
    <property type="entry name" value="FI04487P"/>
    <property type="match status" value="1"/>
</dbReference>
<protein>
    <submittedName>
        <fullName evidence="7">Aminotransferase class I/II-fold pyridoxal phosphate-dependent enzyme</fullName>
    </submittedName>
</protein>
<evidence type="ECO:0000256" key="5">
    <source>
        <dbReference type="ARBA" id="ARBA00022898"/>
    </source>
</evidence>
<dbReference type="Proteomes" id="UP000323994">
    <property type="component" value="Unassembled WGS sequence"/>
</dbReference>
<dbReference type="InterPro" id="IPR051326">
    <property type="entry name" value="Kynurenine-oxoglutarate_AT"/>
</dbReference>
<keyword evidence="5" id="KW-0663">Pyridoxal phosphate</keyword>
<comment type="caution">
    <text evidence="7">The sequence shown here is derived from an EMBL/GenBank/DDBJ whole genome shotgun (WGS) entry which is preliminary data.</text>
</comment>
<dbReference type="FunFam" id="3.40.640.10:FF:000033">
    <property type="entry name" value="Aspartate aminotransferase"/>
    <property type="match status" value="1"/>
</dbReference>
<dbReference type="Pfam" id="PF00155">
    <property type="entry name" value="Aminotran_1_2"/>
    <property type="match status" value="1"/>
</dbReference>
<evidence type="ECO:0000313" key="7">
    <source>
        <dbReference type="EMBL" id="KAA6439954.1"/>
    </source>
</evidence>
<dbReference type="InterPro" id="IPR015422">
    <property type="entry name" value="PyrdxlP-dep_Trfase_small"/>
</dbReference>
<gene>
    <name evidence="7" type="ORF">FEM33_09635</name>
</gene>
<keyword evidence="3 7" id="KW-0032">Aminotransferase</keyword>
<evidence type="ECO:0000313" key="8">
    <source>
        <dbReference type="Proteomes" id="UP000323994"/>
    </source>
</evidence>
<sequence>MSAEKRSDSKLPNVGTTIFTRMSRLAEEYQAINLAQGFPEFDCTPELKRMVEKSMNSGRNQYAPMAGIMPLREAISEKVLKSYYRQYHPETEITITSGATEALYTAITAAVRPGDEVIVFEPAYDSYVPAIELNGGIPVFITLDPQYQSIDWNEVGSKVTSRTKAVIINTPHNPTGNVWMQADMQQLALLAEKHDLTVISDEVYEHIIFDGRIHISAASVPALAERTFLCGSFGKTFHITGWKIGYCMAPAAMTAEFRKIHQYLVFSVATPFQYAIAEYLQNAEHYTALAAFYQNKRDLFNEAIAGTGFVFRPSQGSFFQNVSYQNLSEDKDIAVAERLTAEAGVASIPVSSFYSKEVDYKVLRFCFAKNDDTLLRAAEQLYRFVWN</sequence>
<dbReference type="InterPro" id="IPR004839">
    <property type="entry name" value="Aminotransferase_I/II_large"/>
</dbReference>
<dbReference type="GO" id="GO:0005737">
    <property type="term" value="C:cytoplasm"/>
    <property type="evidence" value="ECO:0007669"/>
    <property type="project" value="TreeGrafter"/>
</dbReference>
<dbReference type="RefSeq" id="WP_139011854.1">
    <property type="nucleotide sequence ID" value="NZ_VBSN01000028.1"/>
</dbReference>
<evidence type="ECO:0000256" key="1">
    <source>
        <dbReference type="ARBA" id="ARBA00001933"/>
    </source>
</evidence>
<name>A0A5M8QZ25_9BACT</name>
<dbReference type="InterPro" id="IPR015424">
    <property type="entry name" value="PyrdxlP-dep_Trfase"/>
</dbReference>
<dbReference type="CDD" id="cd00609">
    <property type="entry name" value="AAT_like"/>
    <property type="match status" value="1"/>
</dbReference>
<keyword evidence="8" id="KW-1185">Reference proteome</keyword>
<feature type="domain" description="Aminotransferase class I/classII large" evidence="6">
    <location>
        <begin position="31"/>
        <end position="380"/>
    </location>
</feature>
<comment type="cofactor">
    <cofactor evidence="1">
        <name>pyridoxal 5'-phosphate</name>
        <dbReference type="ChEBI" id="CHEBI:597326"/>
    </cofactor>
</comment>
<evidence type="ECO:0000256" key="3">
    <source>
        <dbReference type="ARBA" id="ARBA00022576"/>
    </source>
</evidence>
<evidence type="ECO:0000256" key="2">
    <source>
        <dbReference type="ARBA" id="ARBA00007441"/>
    </source>
</evidence>
<dbReference type="InterPro" id="IPR015421">
    <property type="entry name" value="PyrdxlP-dep_Trfase_major"/>
</dbReference>
<reference evidence="7 8" key="1">
    <citation type="submission" date="2019-05" db="EMBL/GenBank/DDBJ databases">
        <authorList>
            <person name="Qu J.-H."/>
        </authorList>
    </citation>
    <scope>NUCLEOTIDE SEQUENCE [LARGE SCALE GENOMIC DNA]</scope>
    <source>
        <strain evidence="7 8">NS28</strain>
    </source>
</reference>
<dbReference type="AlphaFoldDB" id="A0A5M8QZ25"/>
<evidence type="ECO:0000256" key="4">
    <source>
        <dbReference type="ARBA" id="ARBA00022679"/>
    </source>
</evidence>
<evidence type="ECO:0000259" key="6">
    <source>
        <dbReference type="Pfam" id="PF00155"/>
    </source>
</evidence>
<dbReference type="GO" id="GO:0030170">
    <property type="term" value="F:pyridoxal phosphate binding"/>
    <property type="evidence" value="ECO:0007669"/>
    <property type="project" value="InterPro"/>
</dbReference>
<dbReference type="Gene3D" id="3.90.1150.10">
    <property type="entry name" value="Aspartate Aminotransferase, domain 1"/>
    <property type="match status" value="1"/>
</dbReference>
<dbReference type="SUPFAM" id="SSF53383">
    <property type="entry name" value="PLP-dependent transferases"/>
    <property type="match status" value="1"/>
</dbReference>
<accession>A0A5M8QZ25</accession>
<dbReference type="Gene3D" id="3.40.640.10">
    <property type="entry name" value="Type I PLP-dependent aspartate aminotransferase-like (Major domain)"/>
    <property type="match status" value="1"/>
</dbReference>